<comment type="similarity">
    <text evidence="3 8">Belongs to the ATPase epsilon chain family.</text>
</comment>
<protein>
    <recommendedName>
        <fullName evidence="8">ATP synthase epsilon chain</fullName>
    </recommendedName>
    <alternativeName>
        <fullName evidence="8">ATP synthase F1 sector epsilon subunit</fullName>
    </alternativeName>
    <alternativeName>
        <fullName evidence="8">F-ATPase epsilon subunit</fullName>
    </alternativeName>
</protein>
<accession>A0A1I3T1D1</accession>
<reference evidence="11" key="1">
    <citation type="submission" date="2016-10" db="EMBL/GenBank/DDBJ databases">
        <authorList>
            <person name="Varghese N."/>
            <person name="Submissions S."/>
        </authorList>
    </citation>
    <scope>NUCLEOTIDE SEQUENCE [LARGE SCALE GENOMIC DNA]</scope>
    <source>
        <strain evidence="11">DSM 5918</strain>
    </source>
</reference>
<keyword evidence="4 8" id="KW-0813">Transport</keyword>
<comment type="function">
    <text evidence="1 8">Produces ATP from ADP in the presence of a proton gradient across the membrane.</text>
</comment>
<feature type="domain" description="ATP synthase F1 complex delta/epsilon subunit N-terminal" evidence="9">
    <location>
        <begin position="3"/>
        <end position="82"/>
    </location>
</feature>
<keyword evidence="8" id="KW-0066">ATP synthesis</keyword>
<evidence type="ECO:0000256" key="2">
    <source>
        <dbReference type="ARBA" id="ARBA00004184"/>
    </source>
</evidence>
<dbReference type="InterPro" id="IPR024037">
    <property type="entry name" value="Alt_ATP_synth_F1_esu"/>
</dbReference>
<dbReference type="Pfam" id="PF02823">
    <property type="entry name" value="ATP-synt_DE_N"/>
    <property type="match status" value="1"/>
</dbReference>
<gene>
    <name evidence="8" type="primary">atpC</name>
    <name evidence="10" type="ORF">SAMN04488082_10533</name>
</gene>
<evidence type="ECO:0000256" key="4">
    <source>
        <dbReference type="ARBA" id="ARBA00022448"/>
    </source>
</evidence>
<dbReference type="InterPro" id="IPR020546">
    <property type="entry name" value="ATP_synth_F1_dsu/esu_N"/>
</dbReference>
<organism evidence="10 11">
    <name type="scientific">Desulfomicrobium apsheronum</name>
    <dbReference type="NCBI Taxonomy" id="52560"/>
    <lineage>
        <taxon>Bacteria</taxon>
        <taxon>Pseudomonadati</taxon>
        <taxon>Thermodesulfobacteriota</taxon>
        <taxon>Desulfovibrionia</taxon>
        <taxon>Desulfovibrionales</taxon>
        <taxon>Desulfomicrobiaceae</taxon>
        <taxon>Desulfomicrobium</taxon>
    </lineage>
</organism>
<keyword evidence="11" id="KW-1185">Reference proteome</keyword>
<keyword evidence="5 8" id="KW-0406">Ion transport</keyword>
<evidence type="ECO:0000256" key="3">
    <source>
        <dbReference type="ARBA" id="ARBA00005712"/>
    </source>
</evidence>
<dbReference type="InterPro" id="IPR001469">
    <property type="entry name" value="ATP_synth_F1_dsu/esu"/>
</dbReference>
<dbReference type="Gene3D" id="2.60.15.10">
    <property type="entry name" value="F0F1 ATP synthase delta/epsilon subunit, N-terminal"/>
    <property type="match status" value="1"/>
</dbReference>
<keyword evidence="8" id="KW-0375">Hydrogen ion transport</keyword>
<keyword evidence="8" id="KW-1003">Cell membrane</keyword>
<dbReference type="InterPro" id="IPR036771">
    <property type="entry name" value="ATPsynth_dsu/esu_N"/>
</dbReference>
<dbReference type="NCBIfam" id="NF004871">
    <property type="entry name" value="PRK06228.1"/>
    <property type="match status" value="1"/>
</dbReference>
<proteinExistence type="inferred from homology"/>
<sequence>MEMRLRILLPFRVFEDVRALRIVAESRDGSFGILPRRRDCVAALCPGILVYETAQTQEVYVAVDEGVLTKTGYDVVVCVRNAIAGQDLGQLRRAVEEEFMHLDEEEQEVRRALVRMESGLIRRMAGFYRD</sequence>
<evidence type="ECO:0000313" key="10">
    <source>
        <dbReference type="EMBL" id="SFJ64302.1"/>
    </source>
</evidence>
<evidence type="ECO:0000256" key="8">
    <source>
        <dbReference type="HAMAP-Rule" id="MF_00530"/>
    </source>
</evidence>
<dbReference type="GO" id="GO:0005524">
    <property type="term" value="F:ATP binding"/>
    <property type="evidence" value="ECO:0007669"/>
    <property type="project" value="UniProtKB-UniRule"/>
</dbReference>
<evidence type="ECO:0000256" key="6">
    <source>
        <dbReference type="ARBA" id="ARBA00023136"/>
    </source>
</evidence>
<name>A0A1I3T1D1_9BACT</name>
<dbReference type="GO" id="GO:0046933">
    <property type="term" value="F:proton-transporting ATP synthase activity, rotational mechanism"/>
    <property type="evidence" value="ECO:0007669"/>
    <property type="project" value="UniProtKB-UniRule"/>
</dbReference>
<keyword evidence="7 8" id="KW-0139">CF(1)</keyword>
<dbReference type="AlphaFoldDB" id="A0A1I3T1D1"/>
<evidence type="ECO:0000259" key="9">
    <source>
        <dbReference type="Pfam" id="PF02823"/>
    </source>
</evidence>
<evidence type="ECO:0000313" key="11">
    <source>
        <dbReference type="Proteomes" id="UP000198635"/>
    </source>
</evidence>
<dbReference type="CDD" id="cd12152">
    <property type="entry name" value="F1-ATPase_delta"/>
    <property type="match status" value="1"/>
</dbReference>
<comment type="subcellular location">
    <subcellularLocation>
        <location evidence="8">Cell membrane</location>
        <topology evidence="8">Peripheral membrane protein</topology>
    </subcellularLocation>
    <subcellularLocation>
        <location evidence="2">Endomembrane system</location>
        <topology evidence="2">Peripheral membrane protein</topology>
    </subcellularLocation>
</comment>
<dbReference type="RefSeq" id="WP_218143746.1">
    <property type="nucleotide sequence ID" value="NZ_FORX01000005.1"/>
</dbReference>
<dbReference type="GO" id="GO:0012505">
    <property type="term" value="C:endomembrane system"/>
    <property type="evidence" value="ECO:0007669"/>
    <property type="project" value="UniProtKB-SubCell"/>
</dbReference>
<dbReference type="GO" id="GO:0045259">
    <property type="term" value="C:proton-transporting ATP synthase complex"/>
    <property type="evidence" value="ECO:0007669"/>
    <property type="project" value="UniProtKB-KW"/>
</dbReference>
<dbReference type="EMBL" id="FORX01000005">
    <property type="protein sequence ID" value="SFJ64302.1"/>
    <property type="molecule type" value="Genomic_DNA"/>
</dbReference>
<dbReference type="SUPFAM" id="SSF51344">
    <property type="entry name" value="Epsilon subunit of F1F0-ATP synthase N-terminal domain"/>
    <property type="match status" value="1"/>
</dbReference>
<dbReference type="Proteomes" id="UP000198635">
    <property type="component" value="Unassembled WGS sequence"/>
</dbReference>
<comment type="subunit">
    <text evidence="8">F-type ATPases have 2 components, CF(1) - the catalytic core - and CF(0) - the membrane proton channel. CF(1) has five subunits: alpha(3), beta(3), gamma(1), delta(1), epsilon(1). CF(0) has three main subunits: a, b and c.</text>
</comment>
<dbReference type="STRING" id="52560.SAMN04488082_10533"/>
<evidence type="ECO:0000256" key="5">
    <source>
        <dbReference type="ARBA" id="ARBA00023065"/>
    </source>
</evidence>
<keyword evidence="6 8" id="KW-0472">Membrane</keyword>
<evidence type="ECO:0000256" key="7">
    <source>
        <dbReference type="ARBA" id="ARBA00023196"/>
    </source>
</evidence>
<dbReference type="NCBIfam" id="TIGR03166">
    <property type="entry name" value="alt_F1F0_F1_eps"/>
    <property type="match status" value="1"/>
</dbReference>
<dbReference type="HAMAP" id="MF_00530">
    <property type="entry name" value="ATP_synth_epsil_bac"/>
    <property type="match status" value="1"/>
</dbReference>
<dbReference type="GO" id="GO:0005886">
    <property type="term" value="C:plasma membrane"/>
    <property type="evidence" value="ECO:0007669"/>
    <property type="project" value="UniProtKB-SubCell"/>
</dbReference>
<evidence type="ECO:0000256" key="1">
    <source>
        <dbReference type="ARBA" id="ARBA00003543"/>
    </source>
</evidence>